<reference evidence="2 3" key="1">
    <citation type="submission" date="2020-12" db="EMBL/GenBank/DDBJ databases">
        <title>Metabolic potential, ecology and presence of endohyphal bacteria is reflected in genomic diversity of Mucoromycotina.</title>
        <authorList>
            <person name="Muszewska A."/>
            <person name="Okrasinska A."/>
            <person name="Steczkiewicz K."/>
            <person name="Drgas O."/>
            <person name="Orlowska M."/>
            <person name="Perlinska-Lenart U."/>
            <person name="Aleksandrzak-Piekarczyk T."/>
            <person name="Szatraj K."/>
            <person name="Zielenkiewicz U."/>
            <person name="Pilsyk S."/>
            <person name="Malc E."/>
            <person name="Mieczkowski P."/>
            <person name="Kruszewska J.S."/>
            <person name="Biernat P."/>
            <person name="Pawlowska J."/>
        </authorList>
    </citation>
    <scope>NUCLEOTIDE SEQUENCE [LARGE SCALE GENOMIC DNA]</scope>
    <source>
        <strain evidence="2 3">CBS 142.35</strain>
    </source>
</reference>
<dbReference type="OrthoDB" id="2277186at2759"/>
<evidence type="ECO:0000313" key="2">
    <source>
        <dbReference type="EMBL" id="KAG2219852.1"/>
    </source>
</evidence>
<proteinExistence type="predicted"/>
<sequence length="236" mass="26470">MDAHAVTLQQLDTHQQSIEQQHKLPPSTKDPITSLPLVNDDLWKDIASVSSHSTATTISSINSRYSQPPVPLDEELPPSKRELIAGHLRSILIAFFRFASKGNNWALIINLLHHLWGARKLVTSKRNQKYYIEQFREVQPIARDVVRGSVGAMHLTFATLTGLALKHRRMSTDRSTLLVLTLAAIGQTWAYATTYWKSGTKYTARALRQSGLLDAIIFTISSIAFSKTVRRSGRLL</sequence>
<feature type="transmembrane region" description="Helical" evidence="1">
    <location>
        <begin position="177"/>
        <end position="194"/>
    </location>
</feature>
<keyword evidence="1" id="KW-0472">Membrane</keyword>
<name>A0A8H7S153_9FUNG</name>
<keyword evidence="1" id="KW-1133">Transmembrane helix</keyword>
<protein>
    <submittedName>
        <fullName evidence="2">Uncharacterized protein</fullName>
    </submittedName>
</protein>
<comment type="caution">
    <text evidence="2">The sequence shown here is derived from an EMBL/GenBank/DDBJ whole genome shotgun (WGS) entry which is preliminary data.</text>
</comment>
<dbReference type="AlphaFoldDB" id="A0A8H7S153"/>
<feature type="transmembrane region" description="Helical" evidence="1">
    <location>
        <begin position="206"/>
        <end position="225"/>
    </location>
</feature>
<organism evidence="2 3">
    <name type="scientific">Circinella minor</name>
    <dbReference type="NCBI Taxonomy" id="1195481"/>
    <lineage>
        <taxon>Eukaryota</taxon>
        <taxon>Fungi</taxon>
        <taxon>Fungi incertae sedis</taxon>
        <taxon>Mucoromycota</taxon>
        <taxon>Mucoromycotina</taxon>
        <taxon>Mucoromycetes</taxon>
        <taxon>Mucorales</taxon>
        <taxon>Lichtheimiaceae</taxon>
        <taxon>Circinella</taxon>
    </lineage>
</organism>
<accession>A0A8H7S153</accession>
<keyword evidence="1" id="KW-0812">Transmembrane</keyword>
<keyword evidence="3" id="KW-1185">Reference proteome</keyword>
<evidence type="ECO:0000256" key="1">
    <source>
        <dbReference type="SAM" id="Phobius"/>
    </source>
</evidence>
<evidence type="ECO:0000313" key="3">
    <source>
        <dbReference type="Proteomes" id="UP000646827"/>
    </source>
</evidence>
<gene>
    <name evidence="2" type="ORF">INT45_000739</name>
</gene>
<dbReference type="EMBL" id="JAEPRB010000161">
    <property type="protein sequence ID" value="KAG2219852.1"/>
    <property type="molecule type" value="Genomic_DNA"/>
</dbReference>
<dbReference type="Proteomes" id="UP000646827">
    <property type="component" value="Unassembled WGS sequence"/>
</dbReference>